<reference evidence="1 2" key="1">
    <citation type="submission" date="2011-08" db="EMBL/GenBank/DDBJ databases">
        <authorList>
            <person name="Liu Z.J."/>
            <person name="Shi F.L."/>
            <person name="Lu J.Q."/>
            <person name="Li M."/>
            <person name="Wang Z.L."/>
        </authorList>
    </citation>
    <scope>NUCLEOTIDE SEQUENCE [LARGE SCALE GENOMIC DNA]</scope>
    <source>
        <strain evidence="1 2">USNM 41457</strain>
    </source>
</reference>
<proteinExistence type="predicted"/>
<dbReference type="EMBL" id="AFBI03000121">
    <property type="protein sequence ID" value="EJW01695.1"/>
    <property type="molecule type" value="Genomic_DNA"/>
</dbReference>
<dbReference type="HOGENOM" id="CLU_927580_0_0_1"/>
<evidence type="ECO:0000313" key="1">
    <source>
        <dbReference type="EMBL" id="EJW01695.1"/>
    </source>
</evidence>
<protein>
    <submittedName>
        <fullName evidence="1">Uncharacterized protein</fullName>
    </submittedName>
</protein>
<dbReference type="InParanoid" id="J9DGH0"/>
<keyword evidence="2" id="KW-1185">Reference proteome</keyword>
<evidence type="ECO:0000313" key="2">
    <source>
        <dbReference type="Proteomes" id="UP000003163"/>
    </source>
</evidence>
<dbReference type="Proteomes" id="UP000003163">
    <property type="component" value="Unassembled WGS sequence"/>
</dbReference>
<name>J9DGH0_EDHAE</name>
<dbReference type="VEuPathDB" id="MicrosporidiaDB:EDEG_03775"/>
<organism evidence="1 2">
    <name type="scientific">Edhazardia aedis (strain USNM 41457)</name>
    <name type="common">Microsporidian parasite</name>
    <dbReference type="NCBI Taxonomy" id="1003232"/>
    <lineage>
        <taxon>Eukaryota</taxon>
        <taxon>Fungi</taxon>
        <taxon>Fungi incertae sedis</taxon>
        <taxon>Microsporidia</taxon>
        <taxon>Edhazardia</taxon>
    </lineage>
</organism>
<accession>J9DGH0</accession>
<comment type="caution">
    <text evidence="1">The sequence shown here is derived from an EMBL/GenBank/DDBJ whole genome shotgun (WGS) entry which is preliminary data.</text>
</comment>
<sequence length="300" mass="35489">MTPLMSSIIEIQTRLFKDFESPLDFIETYIEVFDIQKHTPYKVFLETVPYHEKFAQQFLNEMFIIIEKYVSHNFDIYEISSYFEKCERIMASFGTKEFFDEDFCNVCVEIYIKGITYLISQIEHKINDILEDETISNDILLKVYKMLYCYCDSDRLIVEGFLISFKAHYTTKIENINIFSSYLLSFKNKMRLFDDLHDLKESKFKYHTLLLRKLLPMNEINTLTISSEKNKSASLKVFDKFSLILNEEIIKYFLNSEPEAAYLKTMNIASELILCGVYQNCFVLEDLKVKASKILDNKEA</sequence>
<gene>
    <name evidence="1" type="ORF">EDEG_03775</name>
</gene>
<dbReference type="OrthoDB" id="2188983at2759"/>
<reference evidence="2" key="2">
    <citation type="submission" date="2015-07" db="EMBL/GenBank/DDBJ databases">
        <title>Contrasting host-pathogen interactions and genome evolution in two generalist and specialist microsporidian pathogens of mosquitoes.</title>
        <authorList>
            <consortium name="The Broad Institute Genomics Platform"/>
            <consortium name="The Broad Institute Genome Sequencing Center for Infectious Disease"/>
            <person name="Cuomo C.A."/>
            <person name="Sanscrainte N.D."/>
            <person name="Goldberg J.M."/>
            <person name="Heiman D."/>
            <person name="Young S."/>
            <person name="Zeng Q."/>
            <person name="Becnel J.J."/>
            <person name="Birren B.W."/>
        </authorList>
    </citation>
    <scope>NUCLEOTIDE SEQUENCE [LARGE SCALE GENOMIC DNA]</scope>
    <source>
        <strain evidence="2">USNM 41457</strain>
    </source>
</reference>
<dbReference type="AlphaFoldDB" id="J9DGH0"/>